<dbReference type="STRING" id="1963.AQJ27_49780"/>
<dbReference type="RefSeq" id="WP_067385450.1">
    <property type="nucleotide sequence ID" value="NZ_BDQI01000054.1"/>
</dbReference>
<sequence length="169" mass="18428">MSDAQASTQEKAAAPAAAADLPERIRRHRRHTLELLTVCALGLVPWTVLLAMTLPSVYEVRQWRVTWVGFDALLMVAMAATALLGWLRHRAVIVSATTTAVLLICDAWFDVSLAFGTSGVWLSAVLAACVELPLAFYLIRRVMAMLSLAQWPTAKPATDNSTQPARPDT</sequence>
<comment type="caution">
    <text evidence="2">The sequence shown here is derived from an EMBL/GenBank/DDBJ whole genome shotgun (WGS) entry which is preliminary data.</text>
</comment>
<feature type="transmembrane region" description="Helical" evidence="1">
    <location>
        <begin position="121"/>
        <end position="139"/>
    </location>
</feature>
<dbReference type="EMBL" id="BDQI01000054">
    <property type="protein sequence ID" value="GAX58494.1"/>
    <property type="molecule type" value="Genomic_DNA"/>
</dbReference>
<proteinExistence type="predicted"/>
<feature type="transmembrane region" description="Helical" evidence="1">
    <location>
        <begin position="33"/>
        <end position="53"/>
    </location>
</feature>
<dbReference type="AlphaFoldDB" id="A0A250VWJ7"/>
<evidence type="ECO:0000313" key="3">
    <source>
        <dbReference type="Proteomes" id="UP000217446"/>
    </source>
</evidence>
<gene>
    <name evidence="2" type="ORF">SO3561_10067</name>
</gene>
<dbReference type="Proteomes" id="UP000217446">
    <property type="component" value="Unassembled WGS sequence"/>
</dbReference>
<keyword evidence="1" id="KW-0812">Transmembrane</keyword>
<feature type="transmembrane region" description="Helical" evidence="1">
    <location>
        <begin position="91"/>
        <end position="109"/>
    </location>
</feature>
<reference evidence="3" key="1">
    <citation type="submission" date="2017-05" db="EMBL/GenBank/DDBJ databases">
        <title>Streptomyces olivochromogenes NBRC 3561 whole genome shotgun sequence.</title>
        <authorList>
            <person name="Dohra H."/>
            <person name="Kodani S."/>
        </authorList>
    </citation>
    <scope>NUCLEOTIDE SEQUENCE [LARGE SCALE GENOMIC DNA]</scope>
    <source>
        <strain evidence="3">NBRC 3561</strain>
    </source>
</reference>
<name>A0A250VWJ7_STROL</name>
<keyword evidence="3" id="KW-1185">Reference proteome</keyword>
<keyword evidence="1" id="KW-0472">Membrane</keyword>
<keyword evidence="1" id="KW-1133">Transmembrane helix</keyword>
<feature type="transmembrane region" description="Helical" evidence="1">
    <location>
        <begin position="65"/>
        <end position="84"/>
    </location>
</feature>
<protein>
    <submittedName>
        <fullName evidence="2">Uncharacterized protein</fullName>
    </submittedName>
</protein>
<organism evidence="2 3">
    <name type="scientific">Streptomyces olivochromogenes</name>
    <dbReference type="NCBI Taxonomy" id="1963"/>
    <lineage>
        <taxon>Bacteria</taxon>
        <taxon>Bacillati</taxon>
        <taxon>Actinomycetota</taxon>
        <taxon>Actinomycetes</taxon>
        <taxon>Kitasatosporales</taxon>
        <taxon>Streptomycetaceae</taxon>
        <taxon>Streptomyces</taxon>
    </lineage>
</organism>
<accession>A0A250VWJ7</accession>
<evidence type="ECO:0000256" key="1">
    <source>
        <dbReference type="SAM" id="Phobius"/>
    </source>
</evidence>
<evidence type="ECO:0000313" key="2">
    <source>
        <dbReference type="EMBL" id="GAX58494.1"/>
    </source>
</evidence>